<dbReference type="AlphaFoldDB" id="A0A7V3PT07"/>
<dbReference type="CDD" id="cd00063">
    <property type="entry name" value="FN3"/>
    <property type="match status" value="1"/>
</dbReference>
<dbReference type="Gene3D" id="3.60.10.10">
    <property type="entry name" value="Endonuclease/exonuclease/phosphatase"/>
    <property type="match status" value="1"/>
</dbReference>
<name>A0A7V3PT07_UNCW3</name>
<proteinExistence type="predicted"/>
<dbReference type="GO" id="GO:0003824">
    <property type="term" value="F:catalytic activity"/>
    <property type="evidence" value="ECO:0007669"/>
    <property type="project" value="InterPro"/>
</dbReference>
<dbReference type="InterPro" id="IPR036691">
    <property type="entry name" value="Endo/exonu/phosph_ase_sf"/>
</dbReference>
<dbReference type="Pfam" id="PF03372">
    <property type="entry name" value="Exo_endo_phos"/>
    <property type="match status" value="1"/>
</dbReference>
<dbReference type="EMBL" id="DTMZ01000041">
    <property type="protein sequence ID" value="HGD12833.1"/>
    <property type="molecule type" value="Genomic_DNA"/>
</dbReference>
<feature type="domain" description="Endonuclease/exonuclease/phosphatase" evidence="1">
    <location>
        <begin position="129"/>
        <end position="371"/>
    </location>
</feature>
<dbReference type="PANTHER" id="PTHR11371:SF31">
    <property type="entry name" value="EXTRACELLULAR NUCLEASE"/>
    <property type="match status" value="1"/>
</dbReference>
<accession>A0A7V3PT07</accession>
<dbReference type="InterPro" id="IPR005135">
    <property type="entry name" value="Endo/exonuclease/phosphatase"/>
</dbReference>
<evidence type="ECO:0000313" key="2">
    <source>
        <dbReference type="EMBL" id="HGD12833.1"/>
    </source>
</evidence>
<dbReference type="InterPro" id="IPR003961">
    <property type="entry name" value="FN3_dom"/>
</dbReference>
<organism evidence="2">
    <name type="scientific">candidate division WOR-3 bacterium</name>
    <dbReference type="NCBI Taxonomy" id="2052148"/>
    <lineage>
        <taxon>Bacteria</taxon>
        <taxon>Bacteria division WOR-3</taxon>
    </lineage>
</organism>
<comment type="caution">
    <text evidence="2">The sequence shown here is derived from an EMBL/GenBank/DDBJ whole genome shotgun (WGS) entry which is preliminary data.</text>
</comment>
<evidence type="ECO:0000259" key="1">
    <source>
        <dbReference type="Pfam" id="PF03372"/>
    </source>
</evidence>
<reference evidence="2" key="1">
    <citation type="journal article" date="2020" name="mSystems">
        <title>Genome- and Community-Level Interaction Insights into Carbon Utilization and Element Cycling Functions of Hydrothermarchaeota in Hydrothermal Sediment.</title>
        <authorList>
            <person name="Zhou Z."/>
            <person name="Liu Y."/>
            <person name="Xu W."/>
            <person name="Pan J."/>
            <person name="Luo Z.H."/>
            <person name="Li M."/>
        </authorList>
    </citation>
    <scope>NUCLEOTIDE SEQUENCE [LARGE SCALE GENOMIC DNA]</scope>
    <source>
        <strain evidence="2">SpSt-914</strain>
    </source>
</reference>
<dbReference type="PANTHER" id="PTHR11371">
    <property type="entry name" value="DEOXYRIBONUCLEASE"/>
    <property type="match status" value="1"/>
</dbReference>
<protein>
    <recommendedName>
        <fullName evidence="1">Endonuclease/exonuclease/phosphatase domain-containing protein</fullName>
    </recommendedName>
</protein>
<sequence length="382" mass="42927">MSKASWCVLLLFLIHCGKTGVGVNKAPTVIITSAPVEIQDCDSARFEWQGFDSDGEIVGYYYWLDDSSTKNWTGINTVTFHQLPYGNHLFSVQAVDDSGRGSLVAVAPFRVSYLGAIPKLGTDTTLEIMTWNIQNFPKAGDTTLDLLALIISRLDIDIYCLQEIADTLAFCRLVNRLNGYQGFFSEDDYGTFYQKTGVIYKEGLVDFWSRYQIFWNNDSFPRPPLVMKAQAHHNGRDFDFGLMVLHLKAGSKESDRLRRAGACRLLKCYLDSVITNGGEPDFVVTGDFNDRLDASSAENVFLPFLDDSLDYRFLTLLLVGNSYYSSIIGSDVIFDHILVSAEVLPEYSGGKTVTVRLDDFITDYTRIISDHRPVMAIFPVFK</sequence>
<dbReference type="SUPFAM" id="SSF56219">
    <property type="entry name" value="DNase I-like"/>
    <property type="match status" value="1"/>
</dbReference>
<gene>
    <name evidence="2" type="ORF">ENX16_01935</name>
</gene>